<name>A0A8J8SV80_HALGN</name>
<sequence>MEILSFDVLVSNDHIQFIIILVAPHVKSNYPFLMMPIIQILCQSSLLLKESHHYTLRTLLAMQNQCFLTKIIFCQQEPCFNLILNCVFMLYNNDIQSNSYMGSICFQQMSVFEQKDAA</sequence>
<organism evidence="1 2">
    <name type="scientific">Halteria grandinella</name>
    <dbReference type="NCBI Taxonomy" id="5974"/>
    <lineage>
        <taxon>Eukaryota</taxon>
        <taxon>Sar</taxon>
        <taxon>Alveolata</taxon>
        <taxon>Ciliophora</taxon>
        <taxon>Intramacronucleata</taxon>
        <taxon>Spirotrichea</taxon>
        <taxon>Stichotrichia</taxon>
        <taxon>Sporadotrichida</taxon>
        <taxon>Halteriidae</taxon>
        <taxon>Halteria</taxon>
    </lineage>
</organism>
<reference evidence="1" key="1">
    <citation type="submission" date="2019-06" db="EMBL/GenBank/DDBJ databases">
        <authorList>
            <person name="Zheng W."/>
        </authorList>
    </citation>
    <scope>NUCLEOTIDE SEQUENCE</scope>
    <source>
        <strain evidence="1">QDHG01</strain>
    </source>
</reference>
<evidence type="ECO:0000313" key="2">
    <source>
        <dbReference type="Proteomes" id="UP000785679"/>
    </source>
</evidence>
<proteinExistence type="predicted"/>
<evidence type="ECO:0000313" key="1">
    <source>
        <dbReference type="EMBL" id="TNV71511.1"/>
    </source>
</evidence>
<gene>
    <name evidence="1" type="ORF">FGO68_gene6902</name>
</gene>
<dbReference type="EMBL" id="RRYP01029765">
    <property type="protein sequence ID" value="TNV71511.1"/>
    <property type="molecule type" value="Genomic_DNA"/>
</dbReference>
<comment type="caution">
    <text evidence="1">The sequence shown here is derived from an EMBL/GenBank/DDBJ whole genome shotgun (WGS) entry which is preliminary data.</text>
</comment>
<dbReference type="AlphaFoldDB" id="A0A8J8SV80"/>
<dbReference type="Proteomes" id="UP000785679">
    <property type="component" value="Unassembled WGS sequence"/>
</dbReference>
<protein>
    <submittedName>
        <fullName evidence="1">Uncharacterized protein</fullName>
    </submittedName>
</protein>
<keyword evidence="2" id="KW-1185">Reference proteome</keyword>
<accession>A0A8J8SV80</accession>